<accession>A0A918JJD3</accession>
<evidence type="ECO:0000313" key="1">
    <source>
        <dbReference type="EMBL" id="GGW84055.1"/>
    </source>
</evidence>
<dbReference type="Proteomes" id="UP000631300">
    <property type="component" value="Unassembled WGS sequence"/>
</dbReference>
<dbReference type="AlphaFoldDB" id="A0A918JJD3"/>
<dbReference type="EMBL" id="BMXP01000003">
    <property type="protein sequence ID" value="GGW84055.1"/>
    <property type="molecule type" value="Genomic_DNA"/>
</dbReference>
<protein>
    <submittedName>
        <fullName evidence="1">Uncharacterized protein</fullName>
    </submittedName>
</protein>
<keyword evidence="2" id="KW-1185">Reference proteome</keyword>
<organism evidence="1 2">
    <name type="scientific">Alteromonas halophila</name>
    <dbReference type="NCBI Taxonomy" id="516698"/>
    <lineage>
        <taxon>Bacteria</taxon>
        <taxon>Pseudomonadati</taxon>
        <taxon>Pseudomonadota</taxon>
        <taxon>Gammaproteobacteria</taxon>
        <taxon>Alteromonadales</taxon>
        <taxon>Alteromonadaceae</taxon>
        <taxon>Alteromonas/Salinimonas group</taxon>
        <taxon>Alteromonas</taxon>
    </lineage>
</organism>
<gene>
    <name evidence="1" type="ORF">GCM10007391_17170</name>
</gene>
<name>A0A918JJD3_9ALTE</name>
<comment type="caution">
    <text evidence="1">The sequence shown here is derived from an EMBL/GenBank/DDBJ whole genome shotgun (WGS) entry which is preliminary data.</text>
</comment>
<reference evidence="1" key="1">
    <citation type="journal article" date="2014" name="Int. J. Syst. Evol. Microbiol.">
        <title>Complete genome sequence of Corynebacterium casei LMG S-19264T (=DSM 44701T), isolated from a smear-ripened cheese.</title>
        <authorList>
            <consortium name="US DOE Joint Genome Institute (JGI-PGF)"/>
            <person name="Walter F."/>
            <person name="Albersmeier A."/>
            <person name="Kalinowski J."/>
            <person name="Ruckert C."/>
        </authorList>
    </citation>
    <scope>NUCLEOTIDE SEQUENCE</scope>
    <source>
        <strain evidence="1">KCTC 22164</strain>
    </source>
</reference>
<evidence type="ECO:0000313" key="2">
    <source>
        <dbReference type="Proteomes" id="UP000631300"/>
    </source>
</evidence>
<sequence length="67" mass="7672">MIFNVNERVGGSEVDGQVIREHASKLFKHEECIPITVLARYEGLNYICQREANYCRDSLSMGAFFSK</sequence>
<reference evidence="1" key="2">
    <citation type="submission" date="2020-09" db="EMBL/GenBank/DDBJ databases">
        <authorList>
            <person name="Sun Q."/>
            <person name="Kim S."/>
        </authorList>
    </citation>
    <scope>NUCLEOTIDE SEQUENCE</scope>
    <source>
        <strain evidence="1">KCTC 22164</strain>
    </source>
</reference>
<proteinExistence type="predicted"/>